<dbReference type="Gene3D" id="3.40.630.30">
    <property type="match status" value="1"/>
</dbReference>
<dbReference type="Proteomes" id="UP000239197">
    <property type="component" value="Plasmid unnamed1"/>
</dbReference>
<dbReference type="SUPFAM" id="SSF55729">
    <property type="entry name" value="Acyl-CoA N-acyltransferases (Nat)"/>
    <property type="match status" value="1"/>
</dbReference>
<accession>A0A2L1UXF7</accession>
<feature type="domain" description="N-acetyltransferase" evidence="1">
    <location>
        <begin position="18"/>
        <end position="158"/>
    </location>
</feature>
<dbReference type="InterPro" id="IPR000182">
    <property type="entry name" value="GNAT_dom"/>
</dbReference>
<sequence length="162" mass="18779">MENTVTATDDCQWIKGTFHITTDKTVLDIPAIHRYLTRSTWAAGIDEQTVRDSVEHSLNFGLFDGEKQIGFARFITDYATFAYLCDVYVLEEYQGKNLGGWLVECCQSHPVCARLRRMMLFTTTAPWLYEKFGYEPVNRPDYAWAITRPDIYLKKDDLKNEA</sequence>
<dbReference type="InterPro" id="IPR053144">
    <property type="entry name" value="Acetyltransferase_Butenolide"/>
</dbReference>
<gene>
    <name evidence="2" type="ORF">BV494_22005</name>
</gene>
<dbReference type="AlphaFoldDB" id="A0A2L1UXF7"/>
<keyword evidence="2" id="KW-0614">Plasmid</keyword>
<name>A0A2L1UXF7_9GAMM</name>
<proteinExistence type="predicted"/>
<evidence type="ECO:0000259" key="1">
    <source>
        <dbReference type="PROSITE" id="PS51186"/>
    </source>
</evidence>
<keyword evidence="3" id="KW-1185">Reference proteome</keyword>
<dbReference type="PANTHER" id="PTHR43233:SF1">
    <property type="entry name" value="FAMILY N-ACETYLTRANSFERASE, PUTATIVE (AFU_ORTHOLOGUE AFUA_6G03350)-RELATED"/>
    <property type="match status" value="1"/>
</dbReference>
<dbReference type="PROSITE" id="PS51186">
    <property type="entry name" value="GNAT"/>
    <property type="match status" value="1"/>
</dbReference>
<reference evidence="3" key="1">
    <citation type="submission" date="2017-01" db="EMBL/GenBank/DDBJ databases">
        <title>Genome sequence of Rouxiella sp. ERMR1:05.</title>
        <authorList>
            <person name="Kumar R."/>
            <person name="Singh D."/>
            <person name="Kumar S."/>
        </authorList>
    </citation>
    <scope>NUCLEOTIDE SEQUENCE [LARGE SCALE GENOMIC DNA]</scope>
    <source>
        <strain evidence="3">ERMR1:05</strain>
        <plasmid evidence="3">unnamed1</plasmid>
    </source>
</reference>
<dbReference type="KEGG" id="rox:BV494_22005"/>
<geneLocation type="plasmid" evidence="2 3">
    <name>unnamed1</name>
</geneLocation>
<dbReference type="InterPro" id="IPR016181">
    <property type="entry name" value="Acyl_CoA_acyltransferase"/>
</dbReference>
<organism evidence="2 3">
    <name type="scientific">Rahnella sikkimica</name>
    <dbReference type="NCBI Taxonomy" id="1805933"/>
    <lineage>
        <taxon>Bacteria</taxon>
        <taxon>Pseudomonadati</taxon>
        <taxon>Pseudomonadota</taxon>
        <taxon>Gammaproteobacteria</taxon>
        <taxon>Enterobacterales</taxon>
        <taxon>Yersiniaceae</taxon>
        <taxon>Rahnella</taxon>
    </lineage>
</organism>
<dbReference type="CDD" id="cd04301">
    <property type="entry name" value="NAT_SF"/>
    <property type="match status" value="1"/>
</dbReference>
<protein>
    <submittedName>
        <fullName evidence="2">N-acetyltransferase</fullName>
    </submittedName>
</protein>
<dbReference type="Pfam" id="PF13508">
    <property type="entry name" value="Acetyltransf_7"/>
    <property type="match status" value="1"/>
</dbReference>
<evidence type="ECO:0000313" key="2">
    <source>
        <dbReference type="EMBL" id="AVF37605.1"/>
    </source>
</evidence>
<dbReference type="EMBL" id="CP019063">
    <property type="protein sequence ID" value="AVF37605.1"/>
    <property type="molecule type" value="Genomic_DNA"/>
</dbReference>
<dbReference type="OrthoDB" id="3216107at2"/>
<evidence type="ECO:0000313" key="3">
    <source>
        <dbReference type="Proteomes" id="UP000239197"/>
    </source>
</evidence>
<dbReference type="GO" id="GO:0016747">
    <property type="term" value="F:acyltransferase activity, transferring groups other than amino-acyl groups"/>
    <property type="evidence" value="ECO:0007669"/>
    <property type="project" value="InterPro"/>
</dbReference>
<dbReference type="PANTHER" id="PTHR43233">
    <property type="entry name" value="FAMILY N-ACETYLTRANSFERASE, PUTATIVE (AFU_ORTHOLOGUE AFUA_6G03350)-RELATED"/>
    <property type="match status" value="1"/>
</dbReference>